<dbReference type="SUPFAM" id="SSF56801">
    <property type="entry name" value="Acetyl-CoA synthetase-like"/>
    <property type="match status" value="1"/>
</dbReference>
<dbReference type="AlphaFoldDB" id="A0A3S1BBU4"/>
<evidence type="ECO:0000256" key="1">
    <source>
        <dbReference type="ARBA" id="ARBA00006432"/>
    </source>
</evidence>
<evidence type="ECO:0000313" key="4">
    <source>
        <dbReference type="EMBL" id="RUS76982.1"/>
    </source>
</evidence>
<dbReference type="InterPro" id="IPR042099">
    <property type="entry name" value="ANL_N_sf"/>
</dbReference>
<evidence type="ECO:0000259" key="2">
    <source>
        <dbReference type="Pfam" id="PF00501"/>
    </source>
</evidence>
<dbReference type="InterPro" id="IPR045851">
    <property type="entry name" value="AMP-bd_C_sf"/>
</dbReference>
<dbReference type="PANTHER" id="PTHR43201:SF8">
    <property type="entry name" value="ACYL-COA SYNTHETASE FAMILY MEMBER 3"/>
    <property type="match status" value="1"/>
</dbReference>
<dbReference type="PROSITE" id="PS00455">
    <property type="entry name" value="AMP_BINDING"/>
    <property type="match status" value="1"/>
</dbReference>
<gene>
    <name evidence="4" type="ORF">EGW08_015269</name>
</gene>
<dbReference type="InterPro" id="IPR025110">
    <property type="entry name" value="AMP-bd_C"/>
</dbReference>
<dbReference type="Pfam" id="PF13193">
    <property type="entry name" value="AMP-binding_C"/>
    <property type="match status" value="1"/>
</dbReference>
<evidence type="ECO:0008006" key="6">
    <source>
        <dbReference type="Google" id="ProtNLM"/>
    </source>
</evidence>
<dbReference type="EMBL" id="RQTK01000620">
    <property type="protein sequence ID" value="RUS76982.1"/>
    <property type="molecule type" value="Genomic_DNA"/>
</dbReference>
<proteinExistence type="inferred from homology"/>
<comment type="caution">
    <text evidence="4">The sequence shown here is derived from an EMBL/GenBank/DDBJ whole genome shotgun (WGS) entry which is preliminary data.</text>
</comment>
<dbReference type="InterPro" id="IPR020845">
    <property type="entry name" value="AMP-binding_CS"/>
</dbReference>
<organism evidence="4 5">
    <name type="scientific">Elysia chlorotica</name>
    <name type="common">Eastern emerald elysia</name>
    <name type="synonym">Sea slug</name>
    <dbReference type="NCBI Taxonomy" id="188477"/>
    <lineage>
        <taxon>Eukaryota</taxon>
        <taxon>Metazoa</taxon>
        <taxon>Spiralia</taxon>
        <taxon>Lophotrochozoa</taxon>
        <taxon>Mollusca</taxon>
        <taxon>Gastropoda</taxon>
        <taxon>Heterobranchia</taxon>
        <taxon>Euthyneura</taxon>
        <taxon>Panpulmonata</taxon>
        <taxon>Sacoglossa</taxon>
        <taxon>Placobranchoidea</taxon>
        <taxon>Plakobranchidae</taxon>
        <taxon>Elysia</taxon>
    </lineage>
</organism>
<dbReference type="CDD" id="cd05941">
    <property type="entry name" value="MCS"/>
    <property type="match status" value="1"/>
</dbReference>
<keyword evidence="5" id="KW-1185">Reference proteome</keyword>
<dbReference type="OrthoDB" id="2962993at2759"/>
<evidence type="ECO:0000313" key="5">
    <source>
        <dbReference type="Proteomes" id="UP000271974"/>
    </source>
</evidence>
<reference evidence="4 5" key="1">
    <citation type="submission" date="2019-01" db="EMBL/GenBank/DDBJ databases">
        <title>A draft genome assembly of the solar-powered sea slug Elysia chlorotica.</title>
        <authorList>
            <person name="Cai H."/>
            <person name="Li Q."/>
            <person name="Fang X."/>
            <person name="Li J."/>
            <person name="Curtis N.E."/>
            <person name="Altenburger A."/>
            <person name="Shibata T."/>
            <person name="Feng M."/>
            <person name="Maeda T."/>
            <person name="Schwartz J.A."/>
            <person name="Shigenobu S."/>
            <person name="Lundholm N."/>
            <person name="Nishiyama T."/>
            <person name="Yang H."/>
            <person name="Hasebe M."/>
            <person name="Li S."/>
            <person name="Pierce S.K."/>
            <person name="Wang J."/>
        </authorList>
    </citation>
    <scope>NUCLEOTIDE SEQUENCE [LARGE SCALE GENOMIC DNA]</scope>
    <source>
        <strain evidence="4">EC2010</strain>
        <tissue evidence="4">Whole organism of an adult</tissue>
    </source>
</reference>
<evidence type="ECO:0000259" key="3">
    <source>
        <dbReference type="Pfam" id="PF13193"/>
    </source>
</evidence>
<accession>A0A3S1BBU4</accession>
<dbReference type="Gene3D" id="3.40.50.12780">
    <property type="entry name" value="N-terminal domain of ligase-like"/>
    <property type="match status" value="1"/>
</dbReference>
<sequence length="658" mass="73732">MALLQCFFGRPSQKLLNFTSQNSPILYRYIKERFFSMTRNDLYKNTQVVSASWYLHVGLKGITSSCNTKRKNALLFNQQNQCHLTTKSTLPQVPLFLHAERNKERPAIIDREGRLNYGDILHHSMNLAVDILKLYSATDSMKLNGERIALLSEPNAAYVVGMYASWICNSISVPLHTSHPASEWEYFLSDSQCSLILVTHTLLDKISPVAEKLGIPVKVISREVIGEPYEKNRWFQPDHASNPKKVRKQYESRKQRWFDSPAEQVMQKPALIVYTSGTTGRPKGVVLTHGNLSSMVNGMHTSWGWSTQDVILCVLPLHHVHGLVNVVLTSLASGAVCVMEPKFDAPSVWNLLTAPVVKNLDRNINLFMAVPTVYIKLMEHFKENVEAKEDVMSATFIKRSLSQNIRLMVCGSAAMPGSASTKWQEISGHHLLERYGMSEIGMALSNPLHGKRVPGSVGTPLPDVEVQIVKPNVYSPLGYDVIAQGDSRRTVVTKGCEGEQGELLVKGPSVFKEYWNKPEETLKTFTKDGWFKTGDTAKYEDGAYFIVGRTSVDVIKNGGYKISALGVEQHLLEHPDIVECAVVGLPDITWGQRVAVIIVLKSGTSMELPDLRSWALERMPPYQIPTVLKIIESIPRNAMGKVNKKELVRDFFPEALEK</sequence>
<name>A0A3S1BBU4_ELYCH</name>
<dbReference type="Gene3D" id="3.30.300.30">
    <property type="match status" value="1"/>
</dbReference>
<dbReference type="GO" id="GO:0006631">
    <property type="term" value="P:fatty acid metabolic process"/>
    <property type="evidence" value="ECO:0007669"/>
    <property type="project" value="TreeGrafter"/>
</dbReference>
<dbReference type="STRING" id="188477.A0A3S1BBU4"/>
<dbReference type="Proteomes" id="UP000271974">
    <property type="component" value="Unassembled WGS sequence"/>
</dbReference>
<dbReference type="PANTHER" id="PTHR43201">
    <property type="entry name" value="ACYL-COA SYNTHETASE"/>
    <property type="match status" value="1"/>
</dbReference>
<comment type="similarity">
    <text evidence="1">Belongs to the ATP-dependent AMP-binding enzyme family.</text>
</comment>
<dbReference type="GO" id="GO:0031956">
    <property type="term" value="F:medium-chain fatty acid-CoA ligase activity"/>
    <property type="evidence" value="ECO:0007669"/>
    <property type="project" value="TreeGrafter"/>
</dbReference>
<dbReference type="Pfam" id="PF00501">
    <property type="entry name" value="AMP-binding"/>
    <property type="match status" value="1"/>
</dbReference>
<dbReference type="InterPro" id="IPR000873">
    <property type="entry name" value="AMP-dep_synth/lig_dom"/>
</dbReference>
<feature type="domain" description="AMP-binding enzyme C-terminal" evidence="3">
    <location>
        <begin position="567"/>
        <end position="641"/>
    </location>
</feature>
<protein>
    <recommendedName>
        <fullName evidence="6">AMP-dependent synthetase/ligase domain-containing protein</fullName>
    </recommendedName>
</protein>
<feature type="domain" description="AMP-dependent synthetase/ligase" evidence="2">
    <location>
        <begin position="98"/>
        <end position="515"/>
    </location>
</feature>